<evidence type="ECO:0000259" key="1">
    <source>
        <dbReference type="Pfam" id="PF13598"/>
    </source>
</evidence>
<feature type="domain" description="DUF4139" evidence="1">
    <location>
        <begin position="256"/>
        <end position="664"/>
    </location>
</feature>
<dbReference type="Pfam" id="PF13715">
    <property type="entry name" value="CarbopepD_reg_2"/>
    <property type="match status" value="1"/>
</dbReference>
<dbReference type="RefSeq" id="WP_147056558.1">
    <property type="nucleotide sequence ID" value="NZ_CP042437.1"/>
</dbReference>
<dbReference type="NCBIfam" id="TIGR02231">
    <property type="entry name" value="mucoidy inhibitor MuiA family protein"/>
    <property type="match status" value="2"/>
</dbReference>
<dbReference type="KEGG" id="mgk:FSB76_20335"/>
<dbReference type="PANTHER" id="PTHR31005">
    <property type="entry name" value="DUF4139 DOMAIN-CONTAINING PROTEIN"/>
    <property type="match status" value="1"/>
</dbReference>
<proteinExistence type="predicted"/>
<dbReference type="InterPro" id="IPR008969">
    <property type="entry name" value="CarboxyPept-like_regulatory"/>
</dbReference>
<name>A0A5B8W285_9SPHI</name>
<dbReference type="InterPro" id="IPR037291">
    <property type="entry name" value="DUF4139"/>
</dbReference>
<evidence type="ECO:0000259" key="2">
    <source>
        <dbReference type="Pfam" id="PF13600"/>
    </source>
</evidence>
<evidence type="ECO:0000313" key="3">
    <source>
        <dbReference type="EMBL" id="QEC78170.1"/>
    </source>
</evidence>
<dbReference type="Proteomes" id="UP000321362">
    <property type="component" value="Chromosome"/>
</dbReference>
<dbReference type="EMBL" id="CP042437">
    <property type="protein sequence ID" value="QEC78170.1"/>
    <property type="molecule type" value="Genomic_DNA"/>
</dbReference>
<dbReference type="Gene3D" id="2.60.40.1120">
    <property type="entry name" value="Carboxypeptidase-like, regulatory domain"/>
    <property type="match status" value="1"/>
</dbReference>
<dbReference type="InterPro" id="IPR025554">
    <property type="entry name" value="DUF4140"/>
</dbReference>
<reference evidence="3 4" key="1">
    <citation type="journal article" date="2013" name="J. Microbiol.">
        <title>Mucilaginibacter ginsenosidivorax sp. nov., with ginsenoside converting activity isolated from sediment.</title>
        <authorList>
            <person name="Kim J.K."/>
            <person name="Choi T.E."/>
            <person name="Liu Q.M."/>
            <person name="Park H.Y."/>
            <person name="Yi T.H."/>
            <person name="Yoon M.H."/>
            <person name="Kim S.C."/>
            <person name="Im W.T."/>
        </authorList>
    </citation>
    <scope>NUCLEOTIDE SEQUENCE [LARGE SCALE GENOMIC DNA]</scope>
    <source>
        <strain evidence="3 4">KHI28</strain>
    </source>
</reference>
<dbReference type="AlphaFoldDB" id="A0A5B8W285"/>
<evidence type="ECO:0000313" key="4">
    <source>
        <dbReference type="Proteomes" id="UP000321362"/>
    </source>
</evidence>
<dbReference type="SUPFAM" id="SSF49464">
    <property type="entry name" value="Carboxypeptidase regulatory domain-like"/>
    <property type="match status" value="1"/>
</dbReference>
<dbReference type="InterPro" id="IPR011935">
    <property type="entry name" value="CHP02231"/>
</dbReference>
<keyword evidence="4" id="KW-1185">Reference proteome</keyword>
<accession>A0A5B8W285</accession>
<dbReference type="PANTHER" id="PTHR31005:SF8">
    <property type="entry name" value="DUF4139 DOMAIN-CONTAINING PROTEIN"/>
    <property type="match status" value="1"/>
</dbReference>
<organism evidence="3 4">
    <name type="scientific">Mucilaginibacter ginsenosidivorax</name>
    <dbReference type="NCBI Taxonomy" id="862126"/>
    <lineage>
        <taxon>Bacteria</taxon>
        <taxon>Pseudomonadati</taxon>
        <taxon>Bacteroidota</taxon>
        <taxon>Sphingobacteriia</taxon>
        <taxon>Sphingobacteriales</taxon>
        <taxon>Sphingobacteriaceae</taxon>
        <taxon>Mucilaginibacter</taxon>
    </lineage>
</organism>
<dbReference type="OrthoDB" id="634585at2"/>
<dbReference type="Pfam" id="PF13598">
    <property type="entry name" value="DUF4139"/>
    <property type="match status" value="1"/>
</dbReference>
<sequence>MYQHKFFYGKMHTPASLVYPTAFEADGGKLTASIHLTEDVMFKKLSTAIFLFIAIAAKADEGQKVASKVQKVTVFLSGAQVSRMAQVNIRAGTSTLVFNNLSADMDVQSLQVSAGGNFTILSVKHELDFFNEELKQKQITDLQAQQKLIRDKISLQNGLLPIYQEEADMLSKNQVGSGEKNGLDVVKLKQALDFQTARLTEIKQKQQAVADQVALLNLELQKYDKQIAEIVKGRRSTTSNVLVTVSSKTDLQSTFTINYVVRTAGWYPVYDIRAKNVNSPISITYKANVSQQSGEEWKNIKITLSTGNPTVSGSKPELTPDYLNFGMYYSGAAGSITKVTGKVVAQDDGQPLPGVSIRIKGTSIGTVSDKDGNYDIQVPGGNPTITYSYIGYETMERQANAAVISVALKPSSNALNEVVVVGYGSTSDSLEGRVSGISVTPGSSDKIKIRGISSLGYSTTPIEVKKIENQTNVEFAIANPYTVPTDGKQYMVEIGQFDLEASYQYYVAPKISTDVFLTAQLTNWNKYNFLSGEASLFFEGTFIGKSLINTQATTDTLNLSLGNDKNIVVTRTLQKELAERQIFGSNKKETRNWLIEAKNRKSQPVNLLVEDQVPVSQNSDIQVNVQETSGAKLDAHTGKLSWNFVLNSQDDKKVQLKYQVKYPKNQSVIVQ</sequence>
<gene>
    <name evidence="3" type="ORF">FSB76_20335</name>
</gene>
<feature type="domain" description="DUF4140" evidence="2">
    <location>
        <begin position="72"/>
        <end position="158"/>
    </location>
</feature>
<protein>
    <submittedName>
        <fullName evidence="3">DUF4139 domain-containing protein</fullName>
    </submittedName>
</protein>
<dbReference type="Pfam" id="PF13600">
    <property type="entry name" value="DUF4140"/>
    <property type="match status" value="1"/>
</dbReference>